<organism evidence="5 6">
    <name type="scientific">Stenotrophomonas sepilia</name>
    <dbReference type="NCBI Taxonomy" id="2860290"/>
    <lineage>
        <taxon>Bacteria</taxon>
        <taxon>Pseudomonadati</taxon>
        <taxon>Pseudomonadota</taxon>
        <taxon>Gammaproteobacteria</taxon>
        <taxon>Lysobacterales</taxon>
        <taxon>Lysobacteraceae</taxon>
        <taxon>Stenotrophomonas</taxon>
        <taxon>Stenotrophomonas maltophilia group</taxon>
    </lineage>
</organism>
<dbReference type="InterPro" id="IPR012340">
    <property type="entry name" value="NA-bd_OB-fold"/>
</dbReference>
<dbReference type="InterPro" id="IPR011344">
    <property type="entry name" value="ssDNA-bd"/>
</dbReference>
<dbReference type="Proteomes" id="UP001306668">
    <property type="component" value="Unassembled WGS sequence"/>
</dbReference>
<keyword evidence="1 2" id="KW-0238">DNA-binding</keyword>
<dbReference type="PANTHER" id="PTHR10302">
    <property type="entry name" value="SINGLE-STRANDED DNA-BINDING PROTEIN"/>
    <property type="match status" value="1"/>
</dbReference>
<evidence type="ECO:0000256" key="1">
    <source>
        <dbReference type="ARBA" id="ARBA00023125"/>
    </source>
</evidence>
<protein>
    <recommendedName>
        <fullName evidence="3">Single-stranded DNA-binding protein</fullName>
    </recommendedName>
</protein>
<dbReference type="Gene3D" id="2.40.50.140">
    <property type="entry name" value="Nucleic acid-binding proteins"/>
    <property type="match status" value="1"/>
</dbReference>
<evidence type="ECO:0000313" key="5">
    <source>
        <dbReference type="EMBL" id="GMR28772.1"/>
    </source>
</evidence>
<gene>
    <name evidence="5" type="ORF">STENOSP10_29930</name>
</gene>
<evidence type="ECO:0000313" key="6">
    <source>
        <dbReference type="Proteomes" id="UP001306668"/>
    </source>
</evidence>
<dbReference type="CDD" id="cd04496">
    <property type="entry name" value="SSB_OBF"/>
    <property type="match status" value="1"/>
</dbReference>
<comment type="caution">
    <text evidence="5">The sequence shown here is derived from an EMBL/GenBank/DDBJ whole genome shotgun (WGS) entry which is preliminary data.</text>
</comment>
<accession>A0ABQ6QF23</accession>
<sequence>MRLPFKNVTVFAGYVGNDPELRALASGDATLSLRIVSKHSYQQNDVWHTQDEWLTAVFYRALAQEVAARGIKRGSFVHVEGRRHTRSWTDGNGSKKSTQEVIVSAWHEVVVPQAADAVANPAAAPTPQKIPRSRGGREPSQRRPATATGDFA</sequence>
<evidence type="ECO:0000256" key="3">
    <source>
        <dbReference type="RuleBase" id="RU000524"/>
    </source>
</evidence>
<keyword evidence="6" id="KW-1185">Reference proteome</keyword>
<dbReference type="NCBIfam" id="TIGR00621">
    <property type="entry name" value="ssb"/>
    <property type="match status" value="1"/>
</dbReference>
<reference evidence="6" key="1">
    <citation type="submission" date="2023-07" db="EMBL/GenBank/DDBJ databases">
        <title>Genome sequence of Stenotrophomonas sp. Alg010 isolated from Sargassum waste.</title>
        <authorList>
            <person name="Mohapatra"/>
            <person name="B.R."/>
        </authorList>
    </citation>
    <scope>NUCLEOTIDE SEQUENCE [LARGE SCALE GENOMIC DNA]</scope>
    <source>
        <strain evidence="6">Alg010</strain>
    </source>
</reference>
<proteinExistence type="predicted"/>
<feature type="region of interest" description="Disordered" evidence="4">
    <location>
        <begin position="117"/>
        <end position="152"/>
    </location>
</feature>
<dbReference type="PANTHER" id="PTHR10302:SF0">
    <property type="entry name" value="SINGLE-STRANDED DNA-BINDING PROTEIN, MITOCHONDRIAL"/>
    <property type="match status" value="1"/>
</dbReference>
<evidence type="ECO:0000256" key="2">
    <source>
        <dbReference type="PROSITE-ProRule" id="PRU00252"/>
    </source>
</evidence>
<dbReference type="Pfam" id="PF00436">
    <property type="entry name" value="SSB"/>
    <property type="match status" value="1"/>
</dbReference>
<dbReference type="InterPro" id="IPR000424">
    <property type="entry name" value="Primosome_PriB/ssb"/>
</dbReference>
<evidence type="ECO:0000256" key="4">
    <source>
        <dbReference type="SAM" id="MobiDB-lite"/>
    </source>
</evidence>
<name>A0ABQ6QF23_9GAMM</name>
<dbReference type="SUPFAM" id="SSF50249">
    <property type="entry name" value="Nucleic acid-binding proteins"/>
    <property type="match status" value="1"/>
</dbReference>
<feature type="compositionally biased region" description="Low complexity" evidence="4">
    <location>
        <begin position="117"/>
        <end position="127"/>
    </location>
</feature>
<dbReference type="EMBL" id="BTRJ01000034">
    <property type="protein sequence ID" value="GMR28772.1"/>
    <property type="molecule type" value="Genomic_DNA"/>
</dbReference>
<dbReference type="PROSITE" id="PS50935">
    <property type="entry name" value="SSB"/>
    <property type="match status" value="1"/>
</dbReference>
<dbReference type="RefSeq" id="WP_338167965.1">
    <property type="nucleotide sequence ID" value="NZ_BTRJ01000034.1"/>
</dbReference>